<comment type="caution">
    <text evidence="2">The sequence shown here is derived from an EMBL/GenBank/DDBJ whole genome shotgun (WGS) entry which is preliminary data.</text>
</comment>
<protein>
    <submittedName>
        <fullName evidence="2">Uncharacterized protein</fullName>
    </submittedName>
</protein>
<feature type="region of interest" description="Disordered" evidence="1">
    <location>
        <begin position="125"/>
        <end position="171"/>
    </location>
</feature>
<keyword evidence="3" id="KW-1185">Reference proteome</keyword>
<evidence type="ECO:0000313" key="2">
    <source>
        <dbReference type="EMBL" id="RXH81695.1"/>
    </source>
</evidence>
<dbReference type="InterPro" id="IPR033337">
    <property type="entry name" value="TORTIFOLIA1/SINE1-2"/>
</dbReference>
<dbReference type="EMBL" id="RDQH01000338">
    <property type="protein sequence ID" value="RXH81695.1"/>
    <property type="molecule type" value="Genomic_DNA"/>
</dbReference>
<sequence>MVIYTSRIAIYGRKIFAGVDIFLVEARFTGSLSGECTISLYEVLARVHGVKIVPLINSIMTTIMKTLASSAGSFPLQQACSKVAPAIALYGIDPTNPEDKKRHMSDRMTYVSRAAFEALQTARRRAAGKGSKLEKAPGSASGSNFSRRDHSRRRNLSSASDHCPASVSPESQTLDSFAEYDSFVETPIRMSCQCSRNSIYDCRSANRKLWSHENGGVDVSLKDGLFSEIAQGSAYSNGYPGNPGINEFMKCEGDSNEEFTGFQQTNPKNGVSRSATTSPWRFRTPLNVDNIIFNTPSRLVHSLQEPNNADSK</sequence>
<reference evidence="2 3" key="1">
    <citation type="submission" date="2018-10" db="EMBL/GenBank/DDBJ databases">
        <title>A high-quality apple genome assembly.</title>
        <authorList>
            <person name="Hu J."/>
        </authorList>
    </citation>
    <scope>NUCLEOTIDE SEQUENCE [LARGE SCALE GENOMIC DNA]</scope>
    <source>
        <strain evidence="3">cv. HFTH1</strain>
        <tissue evidence="2">Young leaf</tissue>
    </source>
</reference>
<accession>A0A498IHS2</accession>
<dbReference type="AlphaFoldDB" id="A0A498IHS2"/>
<proteinExistence type="predicted"/>
<dbReference type="GO" id="GO:0008017">
    <property type="term" value="F:microtubule binding"/>
    <property type="evidence" value="ECO:0007669"/>
    <property type="project" value="InterPro"/>
</dbReference>
<dbReference type="GO" id="GO:0005874">
    <property type="term" value="C:microtubule"/>
    <property type="evidence" value="ECO:0007669"/>
    <property type="project" value="InterPro"/>
</dbReference>
<dbReference type="PANTHER" id="PTHR31355:SF4">
    <property type="entry name" value="TOG DOMAIN-CONTAINING PROTEIN"/>
    <property type="match status" value="1"/>
</dbReference>
<dbReference type="Proteomes" id="UP000290289">
    <property type="component" value="Chromosome 12"/>
</dbReference>
<organism evidence="2 3">
    <name type="scientific">Malus domestica</name>
    <name type="common">Apple</name>
    <name type="synonym">Pyrus malus</name>
    <dbReference type="NCBI Taxonomy" id="3750"/>
    <lineage>
        <taxon>Eukaryota</taxon>
        <taxon>Viridiplantae</taxon>
        <taxon>Streptophyta</taxon>
        <taxon>Embryophyta</taxon>
        <taxon>Tracheophyta</taxon>
        <taxon>Spermatophyta</taxon>
        <taxon>Magnoliopsida</taxon>
        <taxon>eudicotyledons</taxon>
        <taxon>Gunneridae</taxon>
        <taxon>Pentapetalae</taxon>
        <taxon>rosids</taxon>
        <taxon>fabids</taxon>
        <taxon>Rosales</taxon>
        <taxon>Rosaceae</taxon>
        <taxon>Amygdaloideae</taxon>
        <taxon>Maleae</taxon>
        <taxon>Malus</taxon>
    </lineage>
</organism>
<evidence type="ECO:0000313" key="3">
    <source>
        <dbReference type="Proteomes" id="UP000290289"/>
    </source>
</evidence>
<evidence type="ECO:0000256" key="1">
    <source>
        <dbReference type="SAM" id="MobiDB-lite"/>
    </source>
</evidence>
<dbReference type="PANTHER" id="PTHR31355">
    <property type="entry name" value="MICROTUBULE-ASSOCIATED PROTEIN TORTIFOLIA1"/>
    <property type="match status" value="1"/>
</dbReference>
<name>A0A498IHS2_MALDO</name>
<gene>
    <name evidence="2" type="ORF">DVH24_035116</name>
</gene>